<accession>G4AA83</accession>
<feature type="domain" description="Malic enzyme N-terminal" evidence="2">
    <location>
        <begin position="18"/>
        <end position="139"/>
    </location>
</feature>
<reference evidence="3 4" key="1">
    <citation type="submission" date="2010-10" db="EMBL/GenBank/DDBJ databases">
        <authorList>
            <person name="Chen C."/>
            <person name="Kittichotirat W."/>
            <person name="Asikainen S."/>
            <person name="Bumgarner R."/>
        </authorList>
    </citation>
    <scope>NUCLEOTIDE SEQUENCE [LARGE SCALE GENOMIC DNA]</scope>
    <source>
        <strain evidence="3 4">SC1083</strain>
    </source>
</reference>
<dbReference type="SMR" id="G4AA83"/>
<dbReference type="GO" id="GO:0016616">
    <property type="term" value="F:oxidoreductase activity, acting on the CH-OH group of donors, NAD or NADP as acceptor"/>
    <property type="evidence" value="ECO:0007669"/>
    <property type="project" value="InterPro"/>
</dbReference>
<dbReference type="PANTHER" id="PTHR43237:SF4">
    <property type="entry name" value="NADP-DEPENDENT MALIC ENZYME"/>
    <property type="match status" value="1"/>
</dbReference>
<dbReference type="GO" id="GO:0004470">
    <property type="term" value="F:malic enzyme activity"/>
    <property type="evidence" value="ECO:0007669"/>
    <property type="project" value="InterPro"/>
</dbReference>
<dbReference type="PANTHER" id="PTHR43237">
    <property type="entry name" value="NADP-DEPENDENT MALIC ENZYME"/>
    <property type="match status" value="1"/>
</dbReference>
<dbReference type="Gene3D" id="3.40.50.10380">
    <property type="entry name" value="Malic enzyme, N-terminal domain"/>
    <property type="match status" value="1"/>
</dbReference>
<name>G4AA83_AGGAC</name>
<dbReference type="EMBL" id="AEJM01000036">
    <property type="protein sequence ID" value="EGY33195.1"/>
    <property type="molecule type" value="Genomic_DNA"/>
</dbReference>
<proteinExistence type="predicted"/>
<gene>
    <name evidence="3" type="ORF">SC1083_1756</name>
</gene>
<evidence type="ECO:0000313" key="4">
    <source>
        <dbReference type="Proteomes" id="UP000005508"/>
    </source>
</evidence>
<dbReference type="InterPro" id="IPR046346">
    <property type="entry name" value="Aminoacid_DH-like_N_sf"/>
</dbReference>
<dbReference type="AlphaFoldDB" id="G4AA83"/>
<dbReference type="InterPro" id="IPR051674">
    <property type="entry name" value="Malate_Decarboxylase"/>
</dbReference>
<evidence type="ECO:0000256" key="1">
    <source>
        <dbReference type="ARBA" id="ARBA00023002"/>
    </source>
</evidence>
<comment type="caution">
    <text evidence="3">The sequence shown here is derived from an EMBL/GenBank/DDBJ whole genome shotgun (WGS) entry which is preliminary data.</text>
</comment>
<dbReference type="Proteomes" id="UP000005508">
    <property type="component" value="Unassembled WGS sequence"/>
</dbReference>
<dbReference type="PATRIC" id="fig|907488.3.peg.1726"/>
<sequence length="153" mass="16280">MDEQLKKAALDFHEFPIPGKIEVTPTKSLATQRDLALAYSPGVAAPCLAIQADPADSYKYTSRGNLVAVISNGTAVLGLGNIGALAGKPVMEGKGVLFKKFAGVNVFDIEINEQDPDKLVDIIASLEPTSVGLTWKTLKRRNVSILNANSAKE</sequence>
<evidence type="ECO:0000313" key="3">
    <source>
        <dbReference type="EMBL" id="EGY33195.1"/>
    </source>
</evidence>
<dbReference type="Pfam" id="PF00390">
    <property type="entry name" value="malic"/>
    <property type="match status" value="1"/>
</dbReference>
<protein>
    <submittedName>
        <fullName evidence="3">Malic enzyme</fullName>
    </submittedName>
</protein>
<dbReference type="SUPFAM" id="SSF53223">
    <property type="entry name" value="Aminoacid dehydrogenase-like, N-terminal domain"/>
    <property type="match status" value="1"/>
</dbReference>
<organism evidence="3 4">
    <name type="scientific">Aggregatibacter actinomycetemcomitans serotype e str. SC1083</name>
    <dbReference type="NCBI Taxonomy" id="907488"/>
    <lineage>
        <taxon>Bacteria</taxon>
        <taxon>Pseudomonadati</taxon>
        <taxon>Pseudomonadota</taxon>
        <taxon>Gammaproteobacteria</taxon>
        <taxon>Pasteurellales</taxon>
        <taxon>Pasteurellaceae</taxon>
        <taxon>Aggregatibacter</taxon>
    </lineage>
</organism>
<dbReference type="InterPro" id="IPR037062">
    <property type="entry name" value="Malic_N_dom_sf"/>
</dbReference>
<dbReference type="SMART" id="SM01274">
    <property type="entry name" value="malic"/>
    <property type="match status" value="1"/>
</dbReference>
<evidence type="ECO:0000259" key="2">
    <source>
        <dbReference type="SMART" id="SM01274"/>
    </source>
</evidence>
<dbReference type="InterPro" id="IPR012301">
    <property type="entry name" value="Malic_N_dom"/>
</dbReference>
<keyword evidence="1" id="KW-0560">Oxidoreductase</keyword>